<feature type="compositionally biased region" description="Basic and acidic residues" evidence="1">
    <location>
        <begin position="100"/>
        <end position="117"/>
    </location>
</feature>
<evidence type="ECO:0000256" key="1">
    <source>
        <dbReference type="SAM" id="MobiDB-lite"/>
    </source>
</evidence>
<feature type="region of interest" description="Disordered" evidence="1">
    <location>
        <begin position="1"/>
        <end position="117"/>
    </location>
</feature>
<keyword evidence="3" id="KW-1185">Reference proteome</keyword>
<accession>A0AAP0HLB6</accession>
<dbReference type="Proteomes" id="UP001419268">
    <property type="component" value="Unassembled WGS sequence"/>
</dbReference>
<evidence type="ECO:0000313" key="2">
    <source>
        <dbReference type="EMBL" id="KAK9088887.1"/>
    </source>
</evidence>
<feature type="compositionally biased region" description="Low complexity" evidence="1">
    <location>
        <begin position="74"/>
        <end position="89"/>
    </location>
</feature>
<protein>
    <submittedName>
        <fullName evidence="2">Uncharacterized protein</fullName>
    </submittedName>
</protein>
<feature type="compositionally biased region" description="Polar residues" evidence="1">
    <location>
        <begin position="1"/>
        <end position="16"/>
    </location>
</feature>
<feature type="compositionally biased region" description="Basic and acidic residues" evidence="1">
    <location>
        <begin position="19"/>
        <end position="73"/>
    </location>
</feature>
<sequence>MASTSARLRDPQSSTLGGIERRGVGYLKGEGEEGGWKETPRRELARRGRVGFEGDAAVHMRGGEGGDGVDRAPEQGAPGAEEGAAASEARISGNGSGGRSEGKAEEEASDDNGRRSE</sequence>
<organism evidence="2 3">
    <name type="scientific">Stephania cephalantha</name>
    <dbReference type="NCBI Taxonomy" id="152367"/>
    <lineage>
        <taxon>Eukaryota</taxon>
        <taxon>Viridiplantae</taxon>
        <taxon>Streptophyta</taxon>
        <taxon>Embryophyta</taxon>
        <taxon>Tracheophyta</taxon>
        <taxon>Spermatophyta</taxon>
        <taxon>Magnoliopsida</taxon>
        <taxon>Ranunculales</taxon>
        <taxon>Menispermaceae</taxon>
        <taxon>Menispermoideae</taxon>
        <taxon>Cissampelideae</taxon>
        <taxon>Stephania</taxon>
    </lineage>
</organism>
<reference evidence="2 3" key="1">
    <citation type="submission" date="2024-01" db="EMBL/GenBank/DDBJ databases">
        <title>Genome assemblies of Stephania.</title>
        <authorList>
            <person name="Yang L."/>
        </authorList>
    </citation>
    <scope>NUCLEOTIDE SEQUENCE [LARGE SCALE GENOMIC DNA]</scope>
    <source>
        <strain evidence="2">JXDWG</strain>
        <tissue evidence="2">Leaf</tissue>
    </source>
</reference>
<dbReference type="EMBL" id="JBBNAG010000012">
    <property type="protein sequence ID" value="KAK9088887.1"/>
    <property type="molecule type" value="Genomic_DNA"/>
</dbReference>
<comment type="caution">
    <text evidence="2">The sequence shown here is derived from an EMBL/GenBank/DDBJ whole genome shotgun (WGS) entry which is preliminary data.</text>
</comment>
<evidence type="ECO:0000313" key="3">
    <source>
        <dbReference type="Proteomes" id="UP001419268"/>
    </source>
</evidence>
<dbReference type="AlphaFoldDB" id="A0AAP0HLB6"/>
<proteinExistence type="predicted"/>
<gene>
    <name evidence="2" type="ORF">Scep_027969</name>
</gene>
<name>A0AAP0HLB6_9MAGN</name>